<dbReference type="OMA" id="EAFNSIC"/>
<protein>
    <recommendedName>
        <fullName evidence="2">Tubulin polymerization-promoting protein homolog</fullName>
    </recommendedName>
</protein>
<dbReference type="GO" id="GO:0005874">
    <property type="term" value="C:microtubule"/>
    <property type="evidence" value="ECO:0007669"/>
    <property type="project" value="TreeGrafter"/>
</dbReference>
<dbReference type="AlphaFoldDB" id="A0A067QX45"/>
<dbReference type="InterPro" id="IPR008907">
    <property type="entry name" value="TPP/p25"/>
</dbReference>
<comment type="similarity">
    <text evidence="1">Belongs to the TPPP family.</text>
</comment>
<dbReference type="Proteomes" id="UP000027135">
    <property type="component" value="Unassembled WGS sequence"/>
</dbReference>
<gene>
    <name evidence="4" type="ORF">L798_11219</name>
</gene>
<dbReference type="GO" id="GO:0015631">
    <property type="term" value="F:tubulin binding"/>
    <property type="evidence" value="ECO:0007669"/>
    <property type="project" value="InterPro"/>
</dbReference>
<dbReference type="Gene3D" id="1.10.238.10">
    <property type="entry name" value="EF-hand"/>
    <property type="match status" value="1"/>
</dbReference>
<evidence type="ECO:0000256" key="3">
    <source>
        <dbReference type="SAM" id="MobiDB-lite"/>
    </source>
</evidence>
<reference evidence="4 5" key="1">
    <citation type="journal article" date="2014" name="Nat. Commun.">
        <title>Molecular traces of alternative social organization in a termite genome.</title>
        <authorList>
            <person name="Terrapon N."/>
            <person name="Li C."/>
            <person name="Robertson H.M."/>
            <person name="Ji L."/>
            <person name="Meng X."/>
            <person name="Booth W."/>
            <person name="Chen Z."/>
            <person name="Childers C.P."/>
            <person name="Glastad K.M."/>
            <person name="Gokhale K."/>
            <person name="Gowin J."/>
            <person name="Gronenberg W."/>
            <person name="Hermansen R.A."/>
            <person name="Hu H."/>
            <person name="Hunt B.G."/>
            <person name="Huylmans A.K."/>
            <person name="Khalil S.M."/>
            <person name="Mitchell R.D."/>
            <person name="Munoz-Torres M.C."/>
            <person name="Mustard J.A."/>
            <person name="Pan H."/>
            <person name="Reese J.T."/>
            <person name="Scharf M.E."/>
            <person name="Sun F."/>
            <person name="Vogel H."/>
            <person name="Xiao J."/>
            <person name="Yang W."/>
            <person name="Yang Z."/>
            <person name="Yang Z."/>
            <person name="Zhou J."/>
            <person name="Zhu J."/>
            <person name="Brent C.S."/>
            <person name="Elsik C.G."/>
            <person name="Goodisman M.A."/>
            <person name="Liberles D.A."/>
            <person name="Roe R.M."/>
            <person name="Vargo E.L."/>
            <person name="Vilcinskas A."/>
            <person name="Wang J."/>
            <person name="Bornberg-Bauer E."/>
            <person name="Korb J."/>
            <person name="Zhang G."/>
            <person name="Liebig J."/>
        </authorList>
    </citation>
    <scope>NUCLEOTIDE SEQUENCE [LARGE SCALE GENOMIC DNA]</scope>
    <source>
        <tissue evidence="4">Whole organism</tissue>
    </source>
</reference>
<dbReference type="Pfam" id="PF05517">
    <property type="entry name" value="p25-alpha"/>
    <property type="match status" value="1"/>
</dbReference>
<feature type="compositionally biased region" description="Basic and acidic residues" evidence="3">
    <location>
        <begin position="125"/>
        <end position="143"/>
    </location>
</feature>
<evidence type="ECO:0000313" key="4">
    <source>
        <dbReference type="EMBL" id="KDR14913.1"/>
    </source>
</evidence>
<dbReference type="eggNOG" id="KOG4070">
    <property type="taxonomic scope" value="Eukaryota"/>
</dbReference>
<keyword evidence="5" id="KW-1185">Reference proteome</keyword>
<dbReference type="PANTHER" id="PTHR12932:SF9">
    <property type="entry name" value="TUBULIN POLYMERIZATION-PROMOTING PROTEIN HOMOLOG"/>
    <property type="match status" value="1"/>
</dbReference>
<name>A0A067QX45_ZOONE</name>
<evidence type="ECO:0000256" key="1">
    <source>
        <dbReference type="ARBA" id="ARBA00010994"/>
    </source>
</evidence>
<evidence type="ECO:0000313" key="5">
    <source>
        <dbReference type="Proteomes" id="UP000027135"/>
    </source>
</evidence>
<feature type="region of interest" description="Disordered" evidence="3">
    <location>
        <begin position="97"/>
        <end position="162"/>
    </location>
</feature>
<dbReference type="PANTHER" id="PTHR12932">
    <property type="entry name" value="P25 ALPHA-RELATED"/>
    <property type="match status" value="1"/>
</dbReference>
<dbReference type="InterPro" id="IPR011992">
    <property type="entry name" value="EF-hand-dom_pair"/>
</dbReference>
<dbReference type="GO" id="GO:0001578">
    <property type="term" value="P:microtubule bundle formation"/>
    <property type="evidence" value="ECO:0007669"/>
    <property type="project" value="TreeGrafter"/>
</dbReference>
<accession>A0A067QX45</accession>
<organism evidence="4 5">
    <name type="scientific">Zootermopsis nevadensis</name>
    <name type="common">Dampwood termite</name>
    <dbReference type="NCBI Taxonomy" id="136037"/>
    <lineage>
        <taxon>Eukaryota</taxon>
        <taxon>Metazoa</taxon>
        <taxon>Ecdysozoa</taxon>
        <taxon>Arthropoda</taxon>
        <taxon>Hexapoda</taxon>
        <taxon>Insecta</taxon>
        <taxon>Pterygota</taxon>
        <taxon>Neoptera</taxon>
        <taxon>Polyneoptera</taxon>
        <taxon>Dictyoptera</taxon>
        <taxon>Blattodea</taxon>
        <taxon>Blattoidea</taxon>
        <taxon>Termitoidae</taxon>
        <taxon>Termopsidae</taxon>
        <taxon>Zootermopsis</taxon>
    </lineage>
</organism>
<dbReference type="FunCoup" id="A0A067QX45">
    <property type="interactions" value="8"/>
</dbReference>
<proteinExistence type="inferred from homology"/>
<feature type="compositionally biased region" description="Polar residues" evidence="3">
    <location>
        <begin position="147"/>
        <end position="156"/>
    </location>
</feature>
<dbReference type="InParanoid" id="A0A067QX45"/>
<dbReference type="GO" id="GO:0032273">
    <property type="term" value="P:positive regulation of protein polymerization"/>
    <property type="evidence" value="ECO:0007669"/>
    <property type="project" value="TreeGrafter"/>
</dbReference>
<dbReference type="SUPFAM" id="SSF47473">
    <property type="entry name" value="EF-hand"/>
    <property type="match status" value="1"/>
</dbReference>
<dbReference type="EMBL" id="KK852855">
    <property type="protein sequence ID" value="KDR14913.1"/>
    <property type="molecule type" value="Genomic_DNA"/>
</dbReference>
<evidence type="ECO:0000256" key="2">
    <source>
        <dbReference type="ARBA" id="ARBA00069104"/>
    </source>
</evidence>
<dbReference type="GO" id="GO:0046785">
    <property type="term" value="P:microtubule polymerization"/>
    <property type="evidence" value="ECO:0007669"/>
    <property type="project" value="InterPro"/>
</dbReference>
<dbReference type="STRING" id="136037.A0A067QX45"/>
<dbReference type="FunFam" id="1.10.238.10:FF:000266">
    <property type="entry name" value="TPPP family protein"/>
    <property type="match status" value="1"/>
</dbReference>
<sequence>MAATSFKAQFKAFSKFGDTKSDGRYITLTQSDKWMKQAKVVDGKKITTTDTGIYFKKFKQQKLGADDYDKFLEDMAKNKKIDLEEIKSKMASCGCPGLTGVPSGGKSSAVDRLTDTTRYTGAHKQRFDESGKGKGLSGRKDVPDSSGYVQGYQNKDSYSKNH</sequence>